<sequence>MKRLNEESRFIAVLKTIRSKFSRHTCEKVGELKKKGDPMWTVDELLAALDDHLRADVAELTILPSALIDHERLVTGHRHLPITMYRLDASSSRKKRVTVVGYNTVHAHLRRV</sequence>
<evidence type="ECO:0000313" key="1">
    <source>
        <dbReference type="EMBL" id="CAJ0588436.1"/>
    </source>
</evidence>
<name>A0AA36DJP3_CYLNA</name>
<proteinExistence type="predicted"/>
<gene>
    <name evidence="1" type="ORF">CYNAS_LOCUS419</name>
</gene>
<protein>
    <submittedName>
        <fullName evidence="1">Uncharacterized protein</fullName>
    </submittedName>
</protein>
<dbReference type="Proteomes" id="UP001176961">
    <property type="component" value="Unassembled WGS sequence"/>
</dbReference>
<reference evidence="1" key="1">
    <citation type="submission" date="2023-07" db="EMBL/GenBank/DDBJ databases">
        <authorList>
            <consortium name="CYATHOMIX"/>
        </authorList>
    </citation>
    <scope>NUCLEOTIDE SEQUENCE</scope>
    <source>
        <strain evidence="1">N/A</strain>
    </source>
</reference>
<keyword evidence="2" id="KW-1185">Reference proteome</keyword>
<evidence type="ECO:0000313" key="2">
    <source>
        <dbReference type="Proteomes" id="UP001176961"/>
    </source>
</evidence>
<dbReference type="EMBL" id="CATQJL010000001">
    <property type="protein sequence ID" value="CAJ0588436.1"/>
    <property type="molecule type" value="Genomic_DNA"/>
</dbReference>
<organism evidence="1 2">
    <name type="scientific">Cylicocyclus nassatus</name>
    <name type="common">Nematode worm</name>
    <dbReference type="NCBI Taxonomy" id="53992"/>
    <lineage>
        <taxon>Eukaryota</taxon>
        <taxon>Metazoa</taxon>
        <taxon>Ecdysozoa</taxon>
        <taxon>Nematoda</taxon>
        <taxon>Chromadorea</taxon>
        <taxon>Rhabditida</taxon>
        <taxon>Rhabditina</taxon>
        <taxon>Rhabditomorpha</taxon>
        <taxon>Strongyloidea</taxon>
        <taxon>Strongylidae</taxon>
        <taxon>Cylicocyclus</taxon>
    </lineage>
</organism>
<accession>A0AA36DJP3</accession>
<comment type="caution">
    <text evidence="1">The sequence shown here is derived from an EMBL/GenBank/DDBJ whole genome shotgun (WGS) entry which is preliminary data.</text>
</comment>
<dbReference type="AlphaFoldDB" id="A0AA36DJP3"/>